<evidence type="ECO:0000313" key="2">
    <source>
        <dbReference type="EMBL" id="PPH74824.1"/>
    </source>
</evidence>
<gene>
    <name evidence="1" type="ORF">C5C04_10410</name>
    <name evidence="2" type="ORF">C5C40_12355</name>
</gene>
<reference evidence="3 4" key="1">
    <citation type="submission" date="2018-02" db="EMBL/GenBank/DDBJ databases">
        <title>Bacteriophage NCPPB3778 and a type I-E CRISPR drive the evolution of the US Biological Select Agent, Rathayibacter toxicus.</title>
        <authorList>
            <person name="Davis E.W.II."/>
            <person name="Tabima J.F."/>
            <person name="Weisberg A.J."/>
            <person name="Lopes L.D."/>
            <person name="Wiseman M.S."/>
            <person name="Wiseman M.S."/>
            <person name="Pupko T."/>
            <person name="Belcher M.S."/>
            <person name="Sechler A.J."/>
            <person name="Tancos M.A."/>
            <person name="Schroeder B.K."/>
            <person name="Murray T.D."/>
            <person name="Luster D.G."/>
            <person name="Schneider W.L."/>
            <person name="Rogers E."/>
            <person name="Andreote F.D."/>
            <person name="Grunwald N.J."/>
            <person name="Putnam M.L."/>
            <person name="Chang J.H."/>
        </authorList>
    </citation>
    <scope>NUCLEOTIDE SEQUENCE [LARGE SCALE GENOMIC DNA]</scope>
    <source>
        <strain evidence="2 4">AY1D6</strain>
        <strain evidence="1 3">AY1I9</strain>
    </source>
</reference>
<accession>A0ABD6W724</accession>
<sequence>MKLFRLSDRRRDGYAAALAHLADRSPRKTFYADLFAKHACRAREATTLGEIRQVCRAVLSSYGLKDWGVDSQCVLRPDGSLDAEATNELGEHAENVRQRSQLMWWLM</sequence>
<protein>
    <submittedName>
        <fullName evidence="1">Uncharacterized protein</fullName>
    </submittedName>
</protein>
<evidence type="ECO:0000313" key="1">
    <source>
        <dbReference type="EMBL" id="PPF12735.1"/>
    </source>
</evidence>
<dbReference type="RefSeq" id="WP_097165537.1">
    <property type="nucleotide sequence ID" value="NZ_PSUL01000024.1"/>
</dbReference>
<dbReference type="EMBL" id="PSVT01000031">
    <property type="protein sequence ID" value="PPH74824.1"/>
    <property type="molecule type" value="Genomic_DNA"/>
</dbReference>
<dbReference type="Proteomes" id="UP000237881">
    <property type="component" value="Unassembled WGS sequence"/>
</dbReference>
<name>A0ABD6W724_RATRA</name>
<keyword evidence="4" id="KW-1185">Reference proteome</keyword>
<dbReference type="EMBL" id="PSUL01000024">
    <property type="protein sequence ID" value="PPF12735.1"/>
    <property type="molecule type" value="Genomic_DNA"/>
</dbReference>
<dbReference type="KEGG" id="rry:C1O28_08950"/>
<evidence type="ECO:0000313" key="4">
    <source>
        <dbReference type="Proteomes" id="UP000239698"/>
    </source>
</evidence>
<evidence type="ECO:0000313" key="3">
    <source>
        <dbReference type="Proteomes" id="UP000237881"/>
    </source>
</evidence>
<dbReference type="AlphaFoldDB" id="A0ABD6W724"/>
<organism evidence="1 3">
    <name type="scientific">Rathayibacter rathayi</name>
    <name type="common">Corynebacterium rathayi</name>
    <dbReference type="NCBI Taxonomy" id="33887"/>
    <lineage>
        <taxon>Bacteria</taxon>
        <taxon>Bacillati</taxon>
        <taxon>Actinomycetota</taxon>
        <taxon>Actinomycetes</taxon>
        <taxon>Micrococcales</taxon>
        <taxon>Microbacteriaceae</taxon>
        <taxon>Rathayibacter</taxon>
    </lineage>
</organism>
<dbReference type="Proteomes" id="UP000239698">
    <property type="component" value="Unassembled WGS sequence"/>
</dbReference>
<comment type="caution">
    <text evidence="1">The sequence shown here is derived from an EMBL/GenBank/DDBJ whole genome shotgun (WGS) entry which is preliminary data.</text>
</comment>
<proteinExistence type="predicted"/>